<reference evidence="2 3" key="1">
    <citation type="journal article" date="2019" name="Nat. Microbiol.">
        <title>Mediterranean grassland soil C-N compound turnover is dependent on rainfall and depth, and is mediated by genomically divergent microorganisms.</title>
        <authorList>
            <person name="Diamond S."/>
            <person name="Andeer P.F."/>
            <person name="Li Z."/>
            <person name="Crits-Christoph A."/>
            <person name="Burstein D."/>
            <person name="Anantharaman K."/>
            <person name="Lane K.R."/>
            <person name="Thomas B.C."/>
            <person name="Pan C."/>
            <person name="Northen T.R."/>
            <person name="Banfield J.F."/>
        </authorList>
    </citation>
    <scope>NUCLEOTIDE SEQUENCE [LARGE SCALE GENOMIC DNA]</scope>
    <source>
        <strain evidence="2">NP_4</strain>
    </source>
</reference>
<proteinExistence type="predicted"/>
<comment type="caution">
    <text evidence="2">The sequence shown here is derived from an EMBL/GenBank/DDBJ whole genome shotgun (WGS) entry which is preliminary data.</text>
</comment>
<dbReference type="CDD" id="cd06325">
    <property type="entry name" value="PBP1_ABC_unchar_transporter"/>
    <property type="match status" value="1"/>
</dbReference>
<dbReference type="InterPro" id="IPR007487">
    <property type="entry name" value="ABC_transpt-TYRBP-like"/>
</dbReference>
<feature type="chain" id="PRO_5022103459" evidence="1">
    <location>
        <begin position="24"/>
        <end position="326"/>
    </location>
</feature>
<evidence type="ECO:0000313" key="3">
    <source>
        <dbReference type="Proteomes" id="UP000319353"/>
    </source>
</evidence>
<protein>
    <submittedName>
        <fullName evidence="2">ABC transporter substrate-binding protein</fullName>
    </submittedName>
</protein>
<accession>A0A537KR31</accession>
<name>A0A537KR31_9BACT</name>
<organism evidence="2 3">
    <name type="scientific">Candidatus Segetimicrobium genomatis</name>
    <dbReference type="NCBI Taxonomy" id="2569760"/>
    <lineage>
        <taxon>Bacteria</taxon>
        <taxon>Bacillati</taxon>
        <taxon>Candidatus Sysuimicrobiota</taxon>
        <taxon>Candidatus Sysuimicrobiia</taxon>
        <taxon>Candidatus Sysuimicrobiales</taxon>
        <taxon>Candidatus Segetimicrobiaceae</taxon>
        <taxon>Candidatus Segetimicrobium</taxon>
    </lineage>
</organism>
<keyword evidence="1" id="KW-0732">Signal</keyword>
<dbReference type="Proteomes" id="UP000319353">
    <property type="component" value="Unassembled WGS sequence"/>
</dbReference>
<dbReference type="PANTHER" id="PTHR35271:SF1">
    <property type="entry name" value="ABC TRANSPORTER, SUBSTRATE-BINDING LIPOPROTEIN"/>
    <property type="match status" value="1"/>
</dbReference>
<feature type="signal peptide" evidence="1">
    <location>
        <begin position="1"/>
        <end position="23"/>
    </location>
</feature>
<dbReference type="AlphaFoldDB" id="A0A537KR31"/>
<dbReference type="Gene3D" id="3.40.50.2300">
    <property type="match status" value="2"/>
</dbReference>
<evidence type="ECO:0000256" key="1">
    <source>
        <dbReference type="SAM" id="SignalP"/>
    </source>
</evidence>
<dbReference type="EMBL" id="VBAL01000179">
    <property type="protein sequence ID" value="TMI98197.1"/>
    <property type="molecule type" value="Genomic_DNA"/>
</dbReference>
<evidence type="ECO:0000313" key="2">
    <source>
        <dbReference type="EMBL" id="TMI98197.1"/>
    </source>
</evidence>
<sequence>MRRIGLAAILAVSLGLAALTAEGQTVKVPRIGYLVLSPLVDPPTAERQAFLGGLRELGYVEGKNIVIEYRSANWNRELLPDLAQELVELKVDVIMAVPGTTDAARHATRTIPIVIAGGTDPVASRLVPSLARPGGNITGMIFAPAEMAGKRMALLKETFPKLARLAVLWSPENDGAQPEWQETQSAARVLAIALQPLEVRDPKDFPLAFSAMTRKRPDALITVASPLTSAYRPIIVEFALKQRLPTMFGLRAAVEAGGLMSYSPNVADGFRRAAYYIDRILKGAKPGDLPIERPTKFELVINLKTAKALGLTIPQSILLRADQVIE</sequence>
<gene>
    <name evidence="2" type="ORF">E6H01_12600</name>
</gene>
<dbReference type="PANTHER" id="PTHR35271">
    <property type="entry name" value="ABC TRANSPORTER, SUBSTRATE-BINDING LIPOPROTEIN-RELATED"/>
    <property type="match status" value="1"/>
</dbReference>
<dbReference type="Pfam" id="PF04392">
    <property type="entry name" value="ABC_sub_bind"/>
    <property type="match status" value="1"/>
</dbReference>